<dbReference type="InterPro" id="IPR021533">
    <property type="entry name" value="PepSY-like"/>
</dbReference>
<reference evidence="3 4" key="1">
    <citation type="submission" date="2013-04" db="EMBL/GenBank/DDBJ databases">
        <title>The Genome Sequence of Bacteroides massiliensis DSM 17679.</title>
        <authorList>
            <consortium name="The Broad Institute Genomics Platform"/>
            <person name="Earl A."/>
            <person name="Ward D."/>
            <person name="Feldgarden M."/>
            <person name="Gevers D."/>
            <person name="Martens E."/>
            <person name="Fenner L."/>
            <person name="Roux V."/>
            <person name="Mallet M.N."/>
            <person name="Raoult D."/>
            <person name="Walker B."/>
            <person name="Young S."/>
            <person name="Zeng Q."/>
            <person name="Gargeya S."/>
            <person name="Fitzgerald M."/>
            <person name="Haas B."/>
            <person name="Abouelleil A."/>
            <person name="Allen A.W."/>
            <person name="Alvarado L."/>
            <person name="Arachchi H.M."/>
            <person name="Berlin A.M."/>
            <person name="Chapman S.B."/>
            <person name="Gainer-Dewar J."/>
            <person name="Goldberg J."/>
            <person name="Griggs A."/>
            <person name="Gujja S."/>
            <person name="Hansen M."/>
            <person name="Howarth C."/>
            <person name="Imamovic A."/>
            <person name="Ireland A."/>
            <person name="Larimer J."/>
            <person name="McCowan C."/>
            <person name="Murphy C."/>
            <person name="Pearson M."/>
            <person name="Poon T.W."/>
            <person name="Priest M."/>
            <person name="Roberts A."/>
            <person name="Saif S."/>
            <person name="Shea T."/>
            <person name="Sisk P."/>
            <person name="Sykes S."/>
            <person name="Wortman J."/>
            <person name="Nusbaum C."/>
            <person name="Birren B."/>
        </authorList>
    </citation>
    <scope>NUCLEOTIDE SEQUENCE [LARGE SCALE GENOMIC DNA]</scope>
    <source>
        <strain evidence="4">B84634 / Timone 84634 / DSM 17679 / JCM 13223</strain>
    </source>
</reference>
<dbReference type="Proteomes" id="UP000017831">
    <property type="component" value="Unassembled WGS sequence"/>
</dbReference>
<dbReference type="STRING" id="1121098.HMPREF1534_00112"/>
<dbReference type="SUPFAM" id="SSF160574">
    <property type="entry name" value="BT0923-like"/>
    <property type="match status" value="2"/>
</dbReference>
<dbReference type="Gene3D" id="3.10.450.360">
    <property type="match status" value="2"/>
</dbReference>
<name>U6RRJ7_9BACT</name>
<dbReference type="PROSITE" id="PS51257">
    <property type="entry name" value="PROKAR_LIPOPROTEIN"/>
    <property type="match status" value="1"/>
</dbReference>
<dbReference type="AlphaFoldDB" id="U6RRJ7"/>
<keyword evidence="4" id="KW-1185">Reference proteome</keyword>
<dbReference type="eggNOG" id="ENOG502ZTA0">
    <property type="taxonomic scope" value="Bacteria"/>
</dbReference>
<dbReference type="Pfam" id="PF11396">
    <property type="entry name" value="PepSY_like"/>
    <property type="match status" value="2"/>
</dbReference>
<evidence type="ECO:0000313" key="3">
    <source>
        <dbReference type="EMBL" id="EOA58662.1"/>
    </source>
</evidence>
<organism evidence="3 4">
    <name type="scientific">Phocaeicola massiliensis B84634 = Timone 84634 = DSM 17679 = JCM 13223</name>
    <dbReference type="NCBI Taxonomy" id="1121098"/>
    <lineage>
        <taxon>Bacteria</taxon>
        <taxon>Pseudomonadati</taxon>
        <taxon>Bacteroidota</taxon>
        <taxon>Bacteroidia</taxon>
        <taxon>Bacteroidales</taxon>
        <taxon>Bacteroidaceae</taxon>
        <taxon>Phocaeicola</taxon>
    </lineage>
</organism>
<sequence length="288" mass="33313">MKKNWMLFLFFAAINVFTFSACSDDDNDTADASAVSNLVREAFNSKYPQARSVEWEVKGNYAVASFHSEGTSHEAWYNPSSAEWYMTESDIPYEALPQPVKETFKQSEYAGWKIDDVDMLARAGMETIYVIEVEQGKQEVDLYYSPEGVLTRTEVDNDSDYYEDFIPQPDLDDFSALIKEMYPNARILDIEKEKDYMEVSIWDENKEKDVYFDSKKTWVGTSWDVRASELPQAVIQAVNARYPGFTIDDAEYVQTPVSEEWYIIDLENKSTDEEVENLRIKADGTWIK</sequence>
<dbReference type="OrthoDB" id="799540at2"/>
<dbReference type="RefSeq" id="WP_005935656.1">
    <property type="nucleotide sequence ID" value="NZ_KB890323.1"/>
</dbReference>
<feature type="domain" description="Putative beta-lactamase-inhibitor-like PepSY-like" evidence="2">
    <location>
        <begin position="196"/>
        <end position="272"/>
    </location>
</feature>
<feature type="signal peptide" evidence="1">
    <location>
        <begin position="1"/>
        <end position="21"/>
    </location>
</feature>
<comment type="caution">
    <text evidence="3">The sequence shown here is derived from an EMBL/GenBank/DDBJ whole genome shotgun (WGS) entry which is preliminary data.</text>
</comment>
<evidence type="ECO:0000256" key="1">
    <source>
        <dbReference type="SAM" id="SignalP"/>
    </source>
</evidence>
<evidence type="ECO:0000259" key="2">
    <source>
        <dbReference type="Pfam" id="PF11396"/>
    </source>
</evidence>
<dbReference type="PATRIC" id="fig|1121098.3.peg.113"/>
<keyword evidence="1" id="KW-0732">Signal</keyword>
<gene>
    <name evidence="3" type="ORF">HMPREF1534_00112</name>
</gene>
<dbReference type="EMBL" id="AQHY01000002">
    <property type="protein sequence ID" value="EOA58662.1"/>
    <property type="molecule type" value="Genomic_DNA"/>
</dbReference>
<dbReference type="HOGENOM" id="CLU_048234_0_0_10"/>
<feature type="chain" id="PRO_5004676969" description="Putative beta-lactamase-inhibitor-like PepSY-like domain-containing protein" evidence="1">
    <location>
        <begin position="22"/>
        <end position="288"/>
    </location>
</feature>
<protein>
    <recommendedName>
        <fullName evidence="2">Putative beta-lactamase-inhibitor-like PepSY-like domain-containing protein</fullName>
    </recommendedName>
</protein>
<proteinExistence type="predicted"/>
<dbReference type="GeneID" id="60063804"/>
<accession>U6RRJ7</accession>
<feature type="domain" description="Putative beta-lactamase-inhibitor-like PepSY-like" evidence="2">
    <location>
        <begin position="65"/>
        <end position="151"/>
    </location>
</feature>
<evidence type="ECO:0000313" key="4">
    <source>
        <dbReference type="Proteomes" id="UP000017831"/>
    </source>
</evidence>